<dbReference type="HOGENOM" id="CLU_106614_0_0_10"/>
<feature type="chain" id="PRO_5003613277" description="Outer membrane protein beta-barrel domain-containing protein" evidence="1">
    <location>
        <begin position="21"/>
        <end position="208"/>
    </location>
</feature>
<dbReference type="OrthoDB" id="978236at2"/>
<feature type="signal peptide" evidence="1">
    <location>
        <begin position="1"/>
        <end position="20"/>
    </location>
</feature>
<evidence type="ECO:0000259" key="2">
    <source>
        <dbReference type="Pfam" id="PF13568"/>
    </source>
</evidence>
<feature type="domain" description="Outer membrane protein beta-barrel" evidence="2">
    <location>
        <begin position="36"/>
        <end position="190"/>
    </location>
</feature>
<dbReference type="Pfam" id="PF13568">
    <property type="entry name" value="OMP_b-brl_2"/>
    <property type="match status" value="1"/>
</dbReference>
<dbReference type="STRING" id="929556.Solca_3286"/>
<dbReference type="InterPro" id="IPR025665">
    <property type="entry name" value="Beta-barrel_OMP_2"/>
</dbReference>
<dbReference type="Proteomes" id="UP000007590">
    <property type="component" value="Chromosome"/>
</dbReference>
<dbReference type="RefSeq" id="WP_014681519.1">
    <property type="nucleotide sequence ID" value="NC_017770.1"/>
</dbReference>
<dbReference type="eggNOG" id="ENOG5032SAW">
    <property type="taxonomic scope" value="Bacteria"/>
</dbReference>
<gene>
    <name evidence="3" type="ordered locus">Solca_3286</name>
</gene>
<keyword evidence="4" id="KW-1185">Reference proteome</keyword>
<name>H8KWW7_SOLCM</name>
<organism evidence="3 4">
    <name type="scientific">Solitalea canadensis (strain ATCC 29591 / DSM 3403 / JCM 21819 / LMG 8368 / NBRC 15130 / NCIMB 12057 / USAM 9D)</name>
    <name type="common">Flexibacter canadensis</name>
    <dbReference type="NCBI Taxonomy" id="929556"/>
    <lineage>
        <taxon>Bacteria</taxon>
        <taxon>Pseudomonadati</taxon>
        <taxon>Bacteroidota</taxon>
        <taxon>Sphingobacteriia</taxon>
        <taxon>Sphingobacteriales</taxon>
        <taxon>Sphingobacteriaceae</taxon>
        <taxon>Solitalea</taxon>
    </lineage>
</organism>
<evidence type="ECO:0000313" key="3">
    <source>
        <dbReference type="EMBL" id="AFD08296.1"/>
    </source>
</evidence>
<dbReference type="AlphaFoldDB" id="H8KWW7"/>
<dbReference type="EMBL" id="CP003349">
    <property type="protein sequence ID" value="AFD08296.1"/>
    <property type="molecule type" value="Genomic_DNA"/>
</dbReference>
<dbReference type="KEGG" id="scn:Solca_3286"/>
<evidence type="ECO:0000256" key="1">
    <source>
        <dbReference type="SAM" id="SignalP"/>
    </source>
</evidence>
<reference evidence="3" key="1">
    <citation type="submission" date="2012-02" db="EMBL/GenBank/DDBJ databases">
        <title>The complete genome of Solitalea canadensis DSM 3403.</title>
        <authorList>
            <consortium name="US DOE Joint Genome Institute (JGI-PGF)"/>
            <person name="Lucas S."/>
            <person name="Copeland A."/>
            <person name="Lapidus A."/>
            <person name="Glavina del Rio T."/>
            <person name="Dalin E."/>
            <person name="Tice H."/>
            <person name="Bruce D."/>
            <person name="Goodwin L."/>
            <person name="Pitluck S."/>
            <person name="Peters L."/>
            <person name="Ovchinnikova G."/>
            <person name="Lu M."/>
            <person name="Kyrpides N."/>
            <person name="Mavromatis K."/>
            <person name="Ivanova N."/>
            <person name="Brettin T."/>
            <person name="Detter J.C."/>
            <person name="Han C."/>
            <person name="Larimer F."/>
            <person name="Land M."/>
            <person name="Hauser L."/>
            <person name="Markowitz V."/>
            <person name="Cheng J.-F."/>
            <person name="Hugenholtz P."/>
            <person name="Woyke T."/>
            <person name="Wu D."/>
            <person name="Spring S."/>
            <person name="Schroeder M."/>
            <person name="Kopitz M."/>
            <person name="Brambilla E."/>
            <person name="Klenk H.-P."/>
            <person name="Eisen J.A."/>
        </authorList>
    </citation>
    <scope>NUCLEOTIDE SEQUENCE</scope>
    <source>
        <strain evidence="3">DSM 3403</strain>
    </source>
</reference>
<sequence>MNKKIILIAAFICFSLASKAQNFDLGLKVHPLFGWLVPEEGKSNGATTGFSYGLMGDFYLKERYAFSTEFALTTMGGSIKQGDSQNGEETEYKLKYVEIPISLKLKTNKIGEGQLYGQFGFVPGIKVGAKISGTITENGVSRDYDNESISSNINPFRLSLLIGGGYEYYIDNSTRITAGLSLNNGFTDVFSAGEAKNSYVAINLGIFF</sequence>
<evidence type="ECO:0000313" key="4">
    <source>
        <dbReference type="Proteomes" id="UP000007590"/>
    </source>
</evidence>
<accession>H8KWW7</accession>
<keyword evidence="1" id="KW-0732">Signal</keyword>
<protein>
    <recommendedName>
        <fullName evidence="2">Outer membrane protein beta-barrel domain-containing protein</fullName>
    </recommendedName>
</protein>
<proteinExistence type="predicted"/>